<dbReference type="RefSeq" id="WP_010595183.1">
    <property type="nucleotide sequence ID" value="NZ_CP023714.1"/>
</dbReference>
<name>A0A098BHM0_9NOCA</name>
<evidence type="ECO:0000313" key="1">
    <source>
        <dbReference type="EMBL" id="CDZ88188.1"/>
    </source>
</evidence>
<dbReference type="KEGG" id="rrz:CS378_02530"/>
<dbReference type="Proteomes" id="UP000042997">
    <property type="component" value="Unassembled WGS sequence"/>
</dbReference>
<dbReference type="InterPro" id="IPR024747">
    <property type="entry name" value="Pyridox_Oxase-rel"/>
</dbReference>
<organism evidence="1 2">
    <name type="scientific">Rhodococcus ruber</name>
    <dbReference type="NCBI Taxonomy" id="1830"/>
    <lineage>
        <taxon>Bacteria</taxon>
        <taxon>Bacillati</taxon>
        <taxon>Actinomycetota</taxon>
        <taxon>Actinomycetes</taxon>
        <taxon>Mycobacteriales</taxon>
        <taxon>Nocardiaceae</taxon>
        <taxon>Rhodococcus</taxon>
    </lineage>
</organism>
<dbReference type="AlphaFoldDB" id="A0A098BHM0"/>
<reference evidence="1 2" key="1">
    <citation type="journal article" date="2014" name="Genome Announc.">
        <title>Draft Genome Sequence of Propane- and Butane-Oxidizing Actinobacterium Rhodococcus ruber IEGM 231.</title>
        <authorList>
            <person name="Ivshina I.B."/>
            <person name="Kuyukina M.S."/>
            <person name="Krivoruchko A.V."/>
            <person name="Barbe V."/>
            <person name="Fischer C."/>
        </authorList>
    </citation>
    <scope>NUCLEOTIDE SEQUENCE [LARGE SCALE GENOMIC DNA]</scope>
</reference>
<sequence length="140" mass="14832">MTTGPESPLPPGRCMALLRSVPTGRLVYTDGALPAVHPVTFAAPNGEIVVPTGDDGWFERFDGGLLAFHAEQLEEAVRTGWSVVAIGRARLVRGTDGLLGFDGDHGVPWGIGPTDPLLVIDVEHISGRRTTLPWWPGAGS</sequence>
<evidence type="ECO:0000313" key="2">
    <source>
        <dbReference type="Proteomes" id="UP000042997"/>
    </source>
</evidence>
<dbReference type="Pfam" id="PF12900">
    <property type="entry name" value="Pyridox_ox_2"/>
    <property type="match status" value="1"/>
</dbReference>
<dbReference type="eggNOG" id="COG3467">
    <property type="taxonomic scope" value="Bacteria"/>
</dbReference>
<dbReference type="EMBL" id="CCSD01000049">
    <property type="protein sequence ID" value="CDZ88188.1"/>
    <property type="molecule type" value="Genomic_DNA"/>
</dbReference>
<protein>
    <recommendedName>
        <fullName evidence="3">Pyridoxamine 5'-phosphate oxidase family protein</fullName>
    </recommendedName>
</protein>
<evidence type="ECO:0008006" key="3">
    <source>
        <dbReference type="Google" id="ProtNLM"/>
    </source>
</evidence>
<dbReference type="Gene3D" id="2.30.110.10">
    <property type="entry name" value="Electron Transport, Fmn-binding Protein, Chain A"/>
    <property type="match status" value="1"/>
</dbReference>
<dbReference type="OrthoDB" id="3212118at2"/>
<dbReference type="SUPFAM" id="SSF50475">
    <property type="entry name" value="FMN-binding split barrel"/>
    <property type="match status" value="1"/>
</dbReference>
<gene>
    <name evidence="1" type="ORF">RHRU231_390105</name>
</gene>
<proteinExistence type="predicted"/>
<dbReference type="GeneID" id="66835757"/>
<dbReference type="InterPro" id="IPR012349">
    <property type="entry name" value="Split_barrel_FMN-bd"/>
</dbReference>
<accession>A0A098BHM0</accession>